<dbReference type="EMBL" id="PGWX01000377">
    <property type="protein sequence ID" value="PPJ72389.1"/>
    <property type="molecule type" value="Genomic_DNA"/>
</dbReference>
<dbReference type="PATRIC" id="fig|1283.206.peg.1184"/>
<dbReference type="KEGG" id="shh:ShL2_02419"/>
<evidence type="ECO:0000313" key="1">
    <source>
        <dbReference type="EMBL" id="AHX99714.1"/>
    </source>
</evidence>
<dbReference type="RefSeq" id="WP_011276864.1">
    <property type="nucleotide sequence ID" value="NZ_BKAY01000031.1"/>
</dbReference>
<protein>
    <submittedName>
        <fullName evidence="2 3">Transcriptional regulator</fullName>
    </submittedName>
</protein>
<evidence type="ECO:0000313" key="2">
    <source>
        <dbReference type="EMBL" id="MDT4286145.1"/>
    </source>
</evidence>
<name>A0A028Z3F9_STAHA</name>
<evidence type="ECO:0000313" key="9">
    <source>
        <dbReference type="Proteomes" id="UP001269271"/>
    </source>
</evidence>
<dbReference type="GO" id="GO:0003677">
    <property type="term" value="F:DNA binding"/>
    <property type="evidence" value="ECO:0007669"/>
    <property type="project" value="InterPro"/>
</dbReference>
<dbReference type="Gene3D" id="1.10.260.40">
    <property type="entry name" value="lambda repressor-like DNA-binding domains"/>
    <property type="match status" value="1"/>
</dbReference>
<keyword evidence="9" id="KW-1185">Reference proteome</keyword>
<reference evidence="3 6" key="4">
    <citation type="submission" date="2017-12" db="EMBL/GenBank/DDBJ databases">
        <title>FDA dAtabase for Regulatory Grade micrObial Sequences (FDA-ARGOS): Supporting development and validation of Infectious Disease Dx tests.</title>
        <authorList>
            <person name="Hoffmann M."/>
            <person name="Allard M."/>
            <person name="Evans P."/>
            <person name="Brown E."/>
            <person name="Tallon L."/>
            <person name="Sadzewicz L."/>
            <person name="Sengamalay N."/>
            <person name="Ott S."/>
            <person name="Godinez A."/>
            <person name="Nagaraj S."/>
            <person name="Vavikolanu K."/>
            <person name="Aluvathingal J."/>
            <person name="Nadendla S."/>
            <person name="Sichtig H."/>
        </authorList>
    </citation>
    <scope>NUCLEOTIDE SEQUENCE [LARGE SCALE GENOMIC DNA]</scope>
    <source>
        <strain evidence="3 6">FDAARGOS_148</strain>
    </source>
</reference>
<organism evidence="1">
    <name type="scientific">Staphylococcus haemolyticus</name>
    <dbReference type="NCBI Taxonomy" id="1283"/>
    <lineage>
        <taxon>Bacteria</taxon>
        <taxon>Bacillati</taxon>
        <taxon>Bacillota</taxon>
        <taxon>Bacilli</taxon>
        <taxon>Bacillales</taxon>
        <taxon>Staphylococcaceae</taxon>
        <taxon>Staphylococcus</taxon>
    </lineage>
</organism>
<dbReference type="EMBL" id="VJMP01000005">
    <property type="protein sequence ID" value="TRL77460.1"/>
    <property type="molecule type" value="Genomic_DNA"/>
</dbReference>
<evidence type="ECO:0000313" key="8">
    <source>
        <dbReference type="Proteomes" id="UP000316594"/>
    </source>
</evidence>
<reference evidence="1" key="1">
    <citation type="submission" date="2013-03" db="EMBL/GenBank/DDBJ databases">
        <authorList>
            <person name="Borui P."/>
            <person name="Yunsong Y."/>
        </authorList>
    </citation>
    <scope>NUCLEOTIDE SEQUENCE</scope>
    <source>
        <strain evidence="1">SH32</strain>
    </source>
</reference>
<dbReference type="EMBL" id="JAVSOO010000006">
    <property type="protein sequence ID" value="MDT4286145.1"/>
    <property type="molecule type" value="Genomic_DNA"/>
</dbReference>
<dbReference type="Proteomes" id="UP000238153">
    <property type="component" value="Unassembled WGS sequence"/>
</dbReference>
<evidence type="ECO:0000313" key="4">
    <source>
        <dbReference type="EMBL" id="PPJ72389.1"/>
    </source>
</evidence>
<dbReference type="OMA" id="LWEWENH"/>
<dbReference type="SUPFAM" id="SSF47413">
    <property type="entry name" value="lambda repressor-like DNA-binding domains"/>
    <property type="match status" value="1"/>
</dbReference>
<evidence type="ECO:0000313" key="3">
    <source>
        <dbReference type="EMBL" id="PNN29307.1"/>
    </source>
</evidence>
<proteinExistence type="predicted"/>
<dbReference type="InterPro" id="IPR010982">
    <property type="entry name" value="Lambda_DNA-bd_dom_sf"/>
</dbReference>
<evidence type="ECO:0000313" key="5">
    <source>
        <dbReference type="EMBL" id="TRL77460.1"/>
    </source>
</evidence>
<evidence type="ECO:0000313" key="7">
    <source>
        <dbReference type="Proteomes" id="UP000238153"/>
    </source>
</evidence>
<evidence type="ECO:0000313" key="6">
    <source>
        <dbReference type="Proteomes" id="UP000053523"/>
    </source>
</evidence>
<reference evidence="5 8" key="5">
    <citation type="submission" date="2019-07" db="EMBL/GenBank/DDBJ databases">
        <title>Genome Sequencing and Assembly of Staphylococcus haemolyticus SDA2.</title>
        <authorList>
            <person name="Emmons C.B."/>
            <person name="Park C."/>
            <person name="Sevigny J.L."/>
            <person name="Andam C."/>
        </authorList>
    </citation>
    <scope>NUCLEOTIDE SEQUENCE [LARGE SCALE GENOMIC DNA]</scope>
    <source>
        <strain evidence="5 8">SDA2</strain>
    </source>
</reference>
<dbReference type="AlphaFoldDB" id="A0A028Z3F9"/>
<gene>
    <name evidence="3" type="ORF">AL503_004125</name>
    <name evidence="4" type="ORF">CV019_10830</name>
    <name evidence="5" type="ORF">FNL11_07420</name>
    <name evidence="2" type="ORF">RO950_03825</name>
    <name evidence="1" type="ORF">SHP0004</name>
</gene>
<reference evidence="1" key="2">
    <citation type="journal article" date="2014" name="PLoS ONE">
        <title>Characterization of the staphylococcal cassette chromosome composite island of Staphylococcus haemolyticus SH32, a methicillin-resistant clinical isolate from China.</title>
        <authorList>
            <person name="Yu D."/>
            <person name="Pi B."/>
            <person name="Chen Y."/>
            <person name="Wang Y."/>
            <person name="Ruan Z."/>
            <person name="Otto M."/>
            <person name="Yu Y."/>
        </authorList>
    </citation>
    <scope>NUCLEOTIDE SEQUENCE</scope>
    <source>
        <strain evidence="1">SH32</strain>
    </source>
</reference>
<accession>A0A028Z3F9</accession>
<dbReference type="EMBL" id="KF006347">
    <property type="protein sequence ID" value="AHX99714.1"/>
    <property type="molecule type" value="Genomic_DNA"/>
</dbReference>
<dbReference type="Proteomes" id="UP000053523">
    <property type="component" value="Unassembled WGS sequence"/>
</dbReference>
<reference evidence="2 9" key="6">
    <citation type="submission" date="2023-08" db="EMBL/GenBank/DDBJ databases">
        <title>Genomic surveillance of Staphylococcus haemolyticus neonatal outbreak in southern France.</title>
        <authorList>
            <person name="Magnan C."/>
            <person name="Morsli M."/>
            <person name="Thiery B."/>
            <person name="Salipante F."/>
            <person name="Attar J."/>
            <person name="Massimo D.M."/>
            <person name="Ory J."/>
            <person name="Pantel A."/>
            <person name="Lavigne J.-P."/>
        </authorList>
    </citation>
    <scope>NUCLEOTIDE SEQUENCE [LARGE SCALE GENOMIC DNA]</scope>
    <source>
        <strain evidence="2 9">NSH026</strain>
    </source>
</reference>
<dbReference type="STRING" id="1283.ShL2_02419"/>
<dbReference type="EMBL" id="LORN02000014">
    <property type="protein sequence ID" value="PNN29307.1"/>
    <property type="molecule type" value="Genomic_DNA"/>
</dbReference>
<dbReference type="GeneID" id="93781863"/>
<reference evidence="4 7" key="3">
    <citation type="submission" date="2017-11" db="EMBL/GenBank/DDBJ databases">
        <authorList>
            <person name="Founou R.C."/>
            <person name="Founou L."/>
            <person name="Allam M."/>
            <person name="Ismail A."/>
            <person name="Essack S.Y."/>
        </authorList>
    </citation>
    <scope>NUCLEOTIDE SEQUENCE [LARGE SCALE GENOMIC DNA]</scope>
    <source>
        <strain evidence="4 7">G811N2B1</strain>
    </source>
</reference>
<dbReference type="Proteomes" id="UP001269271">
    <property type="component" value="Unassembled WGS sequence"/>
</dbReference>
<dbReference type="Proteomes" id="UP000316594">
    <property type="component" value="Unassembled WGS sequence"/>
</dbReference>
<sequence length="85" mass="10486">MSSHTLFNLRTKRNLEINELTELINKKYGTHYEPHQLWEWENHQHEPKFKDAMILADFFDTPYQMLVESKYKEYQQQIDDIDIRL</sequence>